<feature type="compositionally biased region" description="Basic residues" evidence="1">
    <location>
        <begin position="1285"/>
        <end position="1294"/>
    </location>
</feature>
<protein>
    <submittedName>
        <fullName evidence="2">Uncharacterized protein</fullName>
    </submittedName>
</protein>
<gene>
    <name evidence="2" type="ORF">AOL_s00169g216</name>
</gene>
<evidence type="ECO:0000313" key="3">
    <source>
        <dbReference type="Proteomes" id="UP000008784"/>
    </source>
</evidence>
<dbReference type="OrthoDB" id="5403790at2759"/>
<reference evidence="2 3" key="1">
    <citation type="journal article" date="2011" name="PLoS Pathog.">
        <title>Genomic and proteomic analyses of the fungus Arthrobotrys oligospora provide insights into nematode-trap formation.</title>
        <authorList>
            <person name="Yang J."/>
            <person name="Wang L."/>
            <person name="Ji X."/>
            <person name="Feng Y."/>
            <person name="Li X."/>
            <person name="Zou C."/>
            <person name="Xu J."/>
            <person name="Ren Y."/>
            <person name="Mi Q."/>
            <person name="Wu J."/>
            <person name="Liu S."/>
            <person name="Liu Y."/>
            <person name="Huang X."/>
            <person name="Wang H."/>
            <person name="Niu X."/>
            <person name="Li J."/>
            <person name="Liang L."/>
            <person name="Luo Y."/>
            <person name="Ji K."/>
            <person name="Zhou W."/>
            <person name="Yu Z."/>
            <person name="Li G."/>
            <person name="Liu Y."/>
            <person name="Li L."/>
            <person name="Qiao M."/>
            <person name="Feng L."/>
            <person name="Zhang K.-Q."/>
        </authorList>
    </citation>
    <scope>NUCLEOTIDE SEQUENCE [LARGE SCALE GENOMIC DNA]</scope>
    <source>
        <strain evidence="3">ATCC 24927 / CBS 115.81 / DSM 1491</strain>
    </source>
</reference>
<feature type="compositionally biased region" description="Polar residues" evidence="1">
    <location>
        <begin position="148"/>
        <end position="158"/>
    </location>
</feature>
<feature type="region of interest" description="Disordered" evidence="1">
    <location>
        <begin position="358"/>
        <end position="379"/>
    </location>
</feature>
<feature type="compositionally biased region" description="Low complexity" evidence="1">
    <location>
        <begin position="414"/>
        <end position="425"/>
    </location>
</feature>
<feature type="compositionally biased region" description="Polar residues" evidence="1">
    <location>
        <begin position="177"/>
        <end position="186"/>
    </location>
</feature>
<feature type="compositionally biased region" description="Basic residues" evidence="1">
    <location>
        <begin position="894"/>
        <end position="909"/>
    </location>
</feature>
<proteinExistence type="predicted"/>
<dbReference type="InParanoid" id="G1XN13"/>
<feature type="compositionally biased region" description="Basic and acidic residues" evidence="1">
    <location>
        <begin position="834"/>
        <end position="849"/>
    </location>
</feature>
<dbReference type="EMBL" id="ADOT01000259">
    <property type="protein sequence ID" value="EGX45610.1"/>
    <property type="molecule type" value="Genomic_DNA"/>
</dbReference>
<feature type="compositionally biased region" description="Low complexity" evidence="1">
    <location>
        <begin position="233"/>
        <end position="250"/>
    </location>
</feature>
<feature type="compositionally biased region" description="Polar residues" evidence="1">
    <location>
        <begin position="86"/>
        <end position="104"/>
    </location>
</feature>
<comment type="caution">
    <text evidence="2">The sequence shown here is derived from an EMBL/GenBank/DDBJ whole genome shotgun (WGS) entry which is preliminary data.</text>
</comment>
<keyword evidence="3" id="KW-1185">Reference proteome</keyword>
<feature type="compositionally biased region" description="Basic and acidic residues" evidence="1">
    <location>
        <begin position="19"/>
        <end position="29"/>
    </location>
</feature>
<feature type="region of interest" description="Disordered" evidence="1">
    <location>
        <begin position="1"/>
        <end position="306"/>
    </location>
</feature>
<feature type="compositionally biased region" description="Polar residues" evidence="1">
    <location>
        <begin position="358"/>
        <end position="369"/>
    </location>
</feature>
<feature type="compositionally biased region" description="Polar residues" evidence="1">
    <location>
        <begin position="56"/>
        <end position="68"/>
    </location>
</feature>
<dbReference type="Proteomes" id="UP000008784">
    <property type="component" value="Unassembled WGS sequence"/>
</dbReference>
<dbReference type="RefSeq" id="XP_011125875.1">
    <property type="nucleotide sequence ID" value="XM_011127573.1"/>
</dbReference>
<evidence type="ECO:0000256" key="1">
    <source>
        <dbReference type="SAM" id="MobiDB-lite"/>
    </source>
</evidence>
<feature type="region of interest" description="Disordered" evidence="1">
    <location>
        <begin position="924"/>
        <end position="951"/>
    </location>
</feature>
<feature type="region of interest" description="Disordered" evidence="1">
    <location>
        <begin position="407"/>
        <end position="455"/>
    </location>
</feature>
<feature type="compositionally biased region" description="Polar residues" evidence="1">
    <location>
        <begin position="850"/>
        <end position="859"/>
    </location>
</feature>
<sequence>MSSNRDNTTRPESSSPSDRSPRRSPRDEQQSGSVSSWFSRTFIPSPPAGPRLRPSGSHTTRQRQQNLEQALRGQISLPTPLPRARQSPSSLPNRDGSPSTSIGSQREDLSFPTEAFVAPRPAPSPPSKNMVPNPTETFLAPRPAPSPLSRNLASSPPQRSRLPTYGGRPVQGPGSSGLASPSQVTPAVSPRQGTCIPPAAEVQVPPSRGSQKSGAARDKVPIRNVATPPVVVQPESITSTSSSSEQPIQQNRASCSLSPPRPTGFGTSPRSKIPTRASTPMRKREVEDIPASLVSYSSDSPPTIEKVTYSSVSDSYTAEISTREIQPLSQKQQQEPLHAAEFLVKSIPESSSMFCTASPVTGSSMSPVDSSPEVPQVDNIVHVPKARDHTSYELPSNLSVLFSGFSRRPSPNIGSSTRSSTPSRGGNTGAPDFASETPEQRGARHAANQSVYDRMSPVLRQARSGFEAVRDWVTENGGRMNKDNDNTQEFPQTEEVVKETPEKVIPTVEGSTFTTDISEFLISNLYDQSLHIESEDAISDSSIKKPTSELESIQAVASGATEISTLTNTSESNASIATSDVATSVSVVRRLRKKTSFFNLRAPEPMPANLRVTDDEFYHEIPTTLLDAITPVVNSFVGMGLLEGCLSDEEEEEEKGVQTEMVLDNTDNFKDKDLSFQAFPSDEQRFSYTQEDFLDDFDADATNLSYRASTHDNTEVPIDIGMSLEPSSPEEEEVETEQHALVQPASTTADIPFRTDADQVSGVHPLIAATYPWNPHFQGAEEEFGGPVTIIPPPTTADGYLNIQAYWSDGRPIPIVRHGDIDVENCYKVTEEEKVKVEGGEQKGQERSETLVSAPQSLKNAVVEIAPEVPRPGSRSERRSRSKSSLSRSSSQSHSRRHSIARKTRRTKAMHRLNMRPTVLSTILEEGEEEGEAVAVDGRDSKESTRSSPASGIIQCQETMSEWLLSTAILDDRGGIWIPPVIKEREFEALEGLEELRRVRGRGVGVGSGVMEWGEEEEEELERHLLPLRRKKVAAEELERERRALLRRWEDSDISILEIPGEVLRRLWDEEKGGLREVTELGVEEVDLIVRETQRSAAGDAMRRVKMEATTAGSSRWLRMSPLAKRQFVKFNLTDLKDKMALAAAVRGVEDGEGRKRGYRGRRCSETFVVFEARRRRENHENAPPVLGMAVGRPRKEKRSLWTRCGEAVQGFFRAAVALSSQPKPKKEKVKEKVEEKVEGSVEERGYDVVRVGRGLRRVQRGDSSVIALRAPPTQVDEASDLGNQKRHRRKRSVVRGLLSPILPKVGESKVARRD</sequence>
<evidence type="ECO:0000313" key="2">
    <source>
        <dbReference type="EMBL" id="EGX45610.1"/>
    </source>
</evidence>
<accession>G1XN13</accession>
<feature type="region of interest" description="Disordered" evidence="1">
    <location>
        <begin position="834"/>
        <end position="909"/>
    </location>
</feature>
<organism evidence="2 3">
    <name type="scientific">Arthrobotrys oligospora (strain ATCC 24927 / CBS 115.81 / DSM 1491)</name>
    <name type="common">Nematode-trapping fungus</name>
    <name type="synonym">Didymozoophaga oligospora</name>
    <dbReference type="NCBI Taxonomy" id="756982"/>
    <lineage>
        <taxon>Eukaryota</taxon>
        <taxon>Fungi</taxon>
        <taxon>Dikarya</taxon>
        <taxon>Ascomycota</taxon>
        <taxon>Pezizomycotina</taxon>
        <taxon>Orbiliomycetes</taxon>
        <taxon>Orbiliales</taxon>
        <taxon>Orbiliaceae</taxon>
        <taxon>Orbilia</taxon>
        <taxon>Orbilia oligospora</taxon>
    </lineage>
</organism>
<dbReference type="HOGENOM" id="CLU_260328_0_0_1"/>
<name>G1XN13_ARTOA</name>
<feature type="compositionally biased region" description="Low complexity" evidence="1">
    <location>
        <begin position="883"/>
        <end position="893"/>
    </location>
</feature>
<feature type="region of interest" description="Disordered" evidence="1">
    <location>
        <begin position="1271"/>
        <end position="1294"/>
    </location>
</feature>
<dbReference type="GeneID" id="22896775"/>